<dbReference type="GO" id="GO:0019843">
    <property type="term" value="F:rRNA binding"/>
    <property type="evidence" value="ECO:0007669"/>
    <property type="project" value="UniProtKB-UniRule"/>
</dbReference>
<evidence type="ECO:0000313" key="7">
    <source>
        <dbReference type="Proteomes" id="UP000230108"/>
    </source>
</evidence>
<evidence type="ECO:0000256" key="5">
    <source>
        <dbReference type="HAMAP-Rule" id="MF_01328"/>
    </source>
</evidence>
<evidence type="ECO:0000256" key="1">
    <source>
        <dbReference type="ARBA" id="ARBA00010528"/>
    </source>
</evidence>
<dbReference type="AlphaFoldDB" id="A0A2M7QBY0"/>
<keyword evidence="5" id="KW-0699">rRNA-binding</keyword>
<dbReference type="GO" id="GO:0003735">
    <property type="term" value="F:structural constituent of ribosome"/>
    <property type="evidence" value="ECO:0007669"/>
    <property type="project" value="InterPro"/>
</dbReference>
<dbReference type="Pfam" id="PF00573">
    <property type="entry name" value="Ribosomal_L4"/>
    <property type="match status" value="1"/>
</dbReference>
<dbReference type="SUPFAM" id="SSF52166">
    <property type="entry name" value="Ribosomal protein L4"/>
    <property type="match status" value="1"/>
</dbReference>
<dbReference type="GO" id="GO:1990904">
    <property type="term" value="C:ribonucleoprotein complex"/>
    <property type="evidence" value="ECO:0007669"/>
    <property type="project" value="UniProtKB-KW"/>
</dbReference>
<evidence type="ECO:0000256" key="4">
    <source>
        <dbReference type="ARBA" id="ARBA00035244"/>
    </source>
</evidence>
<comment type="function">
    <text evidence="5">One of the primary rRNA binding proteins, this protein initially binds near the 5'-end of the 23S rRNA. It is important during the early stages of 50S assembly. It makes multiple contacts with different domains of the 23S rRNA in the assembled 50S subunit and ribosome.</text>
</comment>
<dbReference type="NCBIfam" id="TIGR03953">
    <property type="entry name" value="rplD_bact"/>
    <property type="match status" value="1"/>
</dbReference>
<dbReference type="PANTHER" id="PTHR10746:SF6">
    <property type="entry name" value="LARGE RIBOSOMAL SUBUNIT PROTEIN UL4M"/>
    <property type="match status" value="1"/>
</dbReference>
<comment type="subunit">
    <text evidence="5">Part of the 50S ribosomal subunit.</text>
</comment>
<keyword evidence="2 5" id="KW-0689">Ribosomal protein</keyword>
<gene>
    <name evidence="5" type="primary">rplD</name>
    <name evidence="6" type="ORF">COY90_04270</name>
</gene>
<dbReference type="Proteomes" id="UP000230108">
    <property type="component" value="Unassembled WGS sequence"/>
</dbReference>
<dbReference type="InterPro" id="IPR002136">
    <property type="entry name" value="Ribosomal_uL4"/>
</dbReference>
<evidence type="ECO:0000313" key="6">
    <source>
        <dbReference type="EMBL" id="PIY68736.1"/>
    </source>
</evidence>
<dbReference type="InterPro" id="IPR013005">
    <property type="entry name" value="Ribosomal_uL4-like"/>
</dbReference>
<protein>
    <recommendedName>
        <fullName evidence="4 5">Large ribosomal subunit protein uL4</fullName>
    </recommendedName>
</protein>
<dbReference type="EMBL" id="PFLF01000092">
    <property type="protein sequence ID" value="PIY68736.1"/>
    <property type="molecule type" value="Genomic_DNA"/>
</dbReference>
<comment type="function">
    <text evidence="5">Forms part of the polypeptide exit tunnel.</text>
</comment>
<organism evidence="6 7">
    <name type="scientific">Candidatus Roizmanbacteria bacterium CG_4_10_14_0_8_um_filter_39_9</name>
    <dbReference type="NCBI Taxonomy" id="1974829"/>
    <lineage>
        <taxon>Bacteria</taxon>
        <taxon>Candidatus Roizmaniibacteriota</taxon>
    </lineage>
</organism>
<keyword evidence="3 5" id="KW-0687">Ribonucleoprotein</keyword>
<dbReference type="HAMAP" id="MF_01328_B">
    <property type="entry name" value="Ribosomal_uL4_B"/>
    <property type="match status" value="1"/>
</dbReference>
<dbReference type="GO" id="GO:0006412">
    <property type="term" value="P:translation"/>
    <property type="evidence" value="ECO:0007669"/>
    <property type="project" value="UniProtKB-UniRule"/>
</dbReference>
<sequence>MAVAKKEGEKIESKQKFAIPLYTLLGEEQGLVDVSGAIFNTPINLDVITQYVRVFRTNQRQGNASSKTRAEVAGTTKKMYKQKGTGKARHGSAKAPIFKGGGVVGGPKPKTYQLSLNKKQKKIALFSSLTKRFQDKDILAVTSNEGKIKTKDVMRFIKKLDFVDKKILFILPSVDTSAFVLANRNIQGVQNLFFHSLNAYDALSASKIVFLGDSVSELEKHFLSKE</sequence>
<dbReference type="GO" id="GO:0005840">
    <property type="term" value="C:ribosome"/>
    <property type="evidence" value="ECO:0007669"/>
    <property type="project" value="UniProtKB-KW"/>
</dbReference>
<dbReference type="InterPro" id="IPR023574">
    <property type="entry name" value="Ribosomal_uL4_dom_sf"/>
</dbReference>
<comment type="similarity">
    <text evidence="1 5">Belongs to the universal ribosomal protein uL4 family.</text>
</comment>
<evidence type="ECO:0000256" key="3">
    <source>
        <dbReference type="ARBA" id="ARBA00023274"/>
    </source>
</evidence>
<dbReference type="Gene3D" id="3.40.1370.10">
    <property type="match status" value="1"/>
</dbReference>
<reference evidence="7" key="1">
    <citation type="submission" date="2017-09" db="EMBL/GenBank/DDBJ databases">
        <title>Depth-based differentiation of microbial function through sediment-hosted aquifers and enrichment of novel symbionts in the deep terrestrial subsurface.</title>
        <authorList>
            <person name="Probst A.J."/>
            <person name="Ladd B."/>
            <person name="Jarett J.K."/>
            <person name="Geller-Mcgrath D.E."/>
            <person name="Sieber C.M.K."/>
            <person name="Emerson J.B."/>
            <person name="Anantharaman K."/>
            <person name="Thomas B.C."/>
            <person name="Malmstrom R."/>
            <person name="Stieglmeier M."/>
            <person name="Klingl A."/>
            <person name="Woyke T."/>
            <person name="Ryan C.M."/>
            <person name="Banfield J.F."/>
        </authorList>
    </citation>
    <scope>NUCLEOTIDE SEQUENCE [LARGE SCALE GENOMIC DNA]</scope>
</reference>
<name>A0A2M7QBY0_9BACT</name>
<evidence type="ECO:0000256" key="2">
    <source>
        <dbReference type="ARBA" id="ARBA00022980"/>
    </source>
</evidence>
<keyword evidence="5" id="KW-0694">RNA-binding</keyword>
<accession>A0A2M7QBY0</accession>
<proteinExistence type="inferred from homology"/>
<comment type="caution">
    <text evidence="6">The sequence shown here is derived from an EMBL/GenBank/DDBJ whole genome shotgun (WGS) entry which is preliminary data.</text>
</comment>
<dbReference type="PANTHER" id="PTHR10746">
    <property type="entry name" value="50S RIBOSOMAL PROTEIN L4"/>
    <property type="match status" value="1"/>
</dbReference>